<dbReference type="PANTHER" id="PTHR11985">
    <property type="entry name" value="GLYCEROL-3-PHOSPHATE DEHYDROGENASE"/>
    <property type="match status" value="1"/>
</dbReference>
<evidence type="ECO:0000313" key="10">
    <source>
        <dbReference type="Proteomes" id="UP001596414"/>
    </source>
</evidence>
<keyword evidence="5 6" id="KW-0560">Oxidoreductase</keyword>
<comment type="caution">
    <text evidence="9">The sequence shown here is derived from an EMBL/GenBank/DDBJ whole genome shotgun (WGS) entry which is preliminary data.</text>
</comment>
<dbReference type="Gene3D" id="3.50.50.60">
    <property type="entry name" value="FAD/NAD(P)-binding domain"/>
    <property type="match status" value="2"/>
</dbReference>
<comment type="catalytic activity">
    <reaction evidence="6">
        <text>a quinone + sn-glycerol 3-phosphate = dihydroxyacetone phosphate + a quinol</text>
        <dbReference type="Rhea" id="RHEA:18977"/>
        <dbReference type="ChEBI" id="CHEBI:24646"/>
        <dbReference type="ChEBI" id="CHEBI:57597"/>
        <dbReference type="ChEBI" id="CHEBI:57642"/>
        <dbReference type="ChEBI" id="CHEBI:132124"/>
        <dbReference type="EC" id="1.1.5.3"/>
    </reaction>
</comment>
<comment type="similarity">
    <text evidence="2 6">Belongs to the FAD-dependent glycerol-3-phosphate dehydrogenase family.</text>
</comment>
<comment type="cofactor">
    <cofactor evidence="1 6">
        <name>FAD</name>
        <dbReference type="ChEBI" id="CHEBI:57692"/>
    </cofactor>
</comment>
<dbReference type="PRINTS" id="PR01001">
    <property type="entry name" value="FADG3PDH"/>
</dbReference>
<dbReference type="GO" id="GO:0006072">
    <property type="term" value="P:glycerol-3-phosphate metabolic process"/>
    <property type="evidence" value="ECO:0007669"/>
    <property type="project" value="UniProtKB-UniRule"/>
</dbReference>
<accession>A0ABD5X787</accession>
<dbReference type="Gene3D" id="3.30.9.10">
    <property type="entry name" value="D-Amino Acid Oxidase, subunit A, domain 2"/>
    <property type="match status" value="1"/>
</dbReference>
<evidence type="ECO:0000256" key="6">
    <source>
        <dbReference type="RuleBase" id="RU361217"/>
    </source>
</evidence>
<evidence type="ECO:0000256" key="7">
    <source>
        <dbReference type="SAM" id="MobiDB-lite"/>
    </source>
</evidence>
<evidence type="ECO:0000256" key="5">
    <source>
        <dbReference type="ARBA" id="ARBA00023002"/>
    </source>
</evidence>
<sequence>MGYTPHILVIGGGVIGTGIARDFAIRGLDVTLAERGTLTAGITGRCLGVLYSGARAQSDQLAQRLKHENEILHGIAGHCINHDESLLVTDNEDISVDELCQRLEQRSISYDVLEGEEIDATEPALSDDIDRLIRVPDASVNQFELTIANARSAQRYGAEILTQTEVTDIAVEDGTIDTVTLEYSPPGRASDALTPDEPVADGGVPGSTSGGTMPGETNDEPKQVESGETEERDPDYIINAAGGQVEAVAAVAGINMTLESRSETTVCFDSKPVETPLSRYRSGNQEATMTTKQGTGVLGTVSKEVTDQTAVTPANTKQLVDEMKAIVPAVGNAQQVQFSCGVRSTHPSLANKHEYALIDHGDRHNCWGMTTVVGGSLTTHRYIAERVANEVCAKFGISRECKTESISLPATEEAVEAPDMSAPESVICETHSVTRSDVQHALADDLVTETDLNEVRIRTGVGRGGCKGSCCAHRLVMELYPEYDEKTIRASLQSFLDDLWTEQRGTLHGNQLKRAMQTYIFQKECLNLATPDVTYVSTSSEDEEHTTSEPSDSDEQRINIAAYDSGPSSTARERPVWGERQR</sequence>
<feature type="compositionally biased region" description="Gly residues" evidence="7">
    <location>
        <begin position="203"/>
        <end position="213"/>
    </location>
</feature>
<reference evidence="9 10" key="1">
    <citation type="journal article" date="2014" name="Int. J. Syst. Evol. Microbiol.">
        <title>Complete genome sequence of Corynebacterium casei LMG S-19264T (=DSM 44701T), isolated from a smear-ripened cheese.</title>
        <authorList>
            <consortium name="US DOE Joint Genome Institute (JGI-PGF)"/>
            <person name="Walter F."/>
            <person name="Albersmeier A."/>
            <person name="Kalinowski J."/>
            <person name="Ruckert C."/>
        </authorList>
    </citation>
    <scope>NUCLEOTIDE SEQUENCE [LARGE SCALE GENOMIC DNA]</scope>
    <source>
        <strain evidence="9 10">CGMCC 4.7215</strain>
    </source>
</reference>
<evidence type="ECO:0000256" key="1">
    <source>
        <dbReference type="ARBA" id="ARBA00001974"/>
    </source>
</evidence>
<proteinExistence type="inferred from homology"/>
<dbReference type="Gene3D" id="1.10.10.1100">
    <property type="entry name" value="BFD-like [2Fe-2S]-binding domain"/>
    <property type="match status" value="1"/>
</dbReference>
<organism evidence="9 10">
    <name type="scientific">Halovenus rubra</name>
    <dbReference type="NCBI Taxonomy" id="869890"/>
    <lineage>
        <taxon>Archaea</taxon>
        <taxon>Methanobacteriati</taxon>
        <taxon>Methanobacteriota</taxon>
        <taxon>Stenosarchaea group</taxon>
        <taxon>Halobacteria</taxon>
        <taxon>Halobacteriales</taxon>
        <taxon>Haloarculaceae</taxon>
        <taxon>Halovenus</taxon>
    </lineage>
</organism>
<keyword evidence="4" id="KW-0274">FAD</keyword>
<dbReference type="Proteomes" id="UP001596414">
    <property type="component" value="Unassembled WGS sequence"/>
</dbReference>
<dbReference type="PROSITE" id="PS00977">
    <property type="entry name" value="FAD_G3PDH_1"/>
    <property type="match status" value="1"/>
</dbReference>
<dbReference type="GO" id="GO:0004368">
    <property type="term" value="F:glycerol-3-phosphate dehydrogenase (quinone) activity"/>
    <property type="evidence" value="ECO:0007669"/>
    <property type="project" value="UniProtKB-EC"/>
</dbReference>
<dbReference type="InterPro" id="IPR036188">
    <property type="entry name" value="FAD/NAD-bd_sf"/>
</dbReference>
<dbReference type="InterPro" id="IPR000447">
    <property type="entry name" value="G3P_DH_FAD-dep"/>
</dbReference>
<dbReference type="Pfam" id="PF01266">
    <property type="entry name" value="DAO"/>
    <property type="match status" value="1"/>
</dbReference>
<evidence type="ECO:0000259" key="8">
    <source>
        <dbReference type="Pfam" id="PF01266"/>
    </source>
</evidence>
<evidence type="ECO:0000256" key="3">
    <source>
        <dbReference type="ARBA" id="ARBA00022630"/>
    </source>
</evidence>
<dbReference type="InterPro" id="IPR041854">
    <property type="entry name" value="BFD-like_2Fe2S-bd_dom_sf"/>
</dbReference>
<keyword evidence="3 6" id="KW-0285">Flavoprotein</keyword>
<dbReference type="EC" id="1.1.5.3" evidence="6"/>
<evidence type="ECO:0000256" key="2">
    <source>
        <dbReference type="ARBA" id="ARBA00007330"/>
    </source>
</evidence>
<dbReference type="AlphaFoldDB" id="A0ABD5X787"/>
<feature type="domain" description="FAD dependent oxidoreductase" evidence="8">
    <location>
        <begin position="7"/>
        <end position="179"/>
    </location>
</feature>
<feature type="region of interest" description="Disordered" evidence="7">
    <location>
        <begin position="537"/>
        <end position="582"/>
    </location>
</feature>
<dbReference type="GO" id="GO:0009331">
    <property type="term" value="C:glycerol-3-phosphate dehydrogenase (FAD) complex"/>
    <property type="evidence" value="ECO:0007669"/>
    <property type="project" value="UniProtKB-UniRule"/>
</dbReference>
<feature type="region of interest" description="Disordered" evidence="7">
    <location>
        <begin position="181"/>
        <end position="231"/>
    </location>
</feature>
<dbReference type="EMBL" id="JBHSZQ010000047">
    <property type="protein sequence ID" value="MFC7126847.1"/>
    <property type="molecule type" value="Genomic_DNA"/>
</dbReference>
<protein>
    <recommendedName>
        <fullName evidence="6">Glycerol-3-phosphate dehydrogenase</fullName>
        <ecNumber evidence="6">1.1.5.3</ecNumber>
    </recommendedName>
</protein>
<gene>
    <name evidence="9" type="ORF">ACFQJ7_12575</name>
</gene>
<dbReference type="SUPFAM" id="SSF51905">
    <property type="entry name" value="FAD/NAD(P)-binding domain"/>
    <property type="match status" value="1"/>
</dbReference>
<dbReference type="RefSeq" id="WP_267637310.1">
    <property type="nucleotide sequence ID" value="NZ_JAODIY010000009.1"/>
</dbReference>
<dbReference type="PANTHER" id="PTHR11985:SF15">
    <property type="entry name" value="GLYCEROL-3-PHOSPHATE DEHYDROGENASE, MITOCHONDRIAL"/>
    <property type="match status" value="1"/>
</dbReference>
<name>A0ABD5X787_9EURY</name>
<feature type="compositionally biased region" description="Basic and acidic residues" evidence="7">
    <location>
        <begin position="571"/>
        <end position="582"/>
    </location>
</feature>
<evidence type="ECO:0000313" key="9">
    <source>
        <dbReference type="EMBL" id="MFC7126847.1"/>
    </source>
</evidence>
<dbReference type="InterPro" id="IPR006076">
    <property type="entry name" value="FAD-dep_OxRdtase"/>
</dbReference>
<evidence type="ECO:0000256" key="4">
    <source>
        <dbReference type="ARBA" id="ARBA00022827"/>
    </source>
</evidence>